<dbReference type="Gene3D" id="1.10.1130.10">
    <property type="entry name" value="Flavocytochrome C3, Chain A"/>
    <property type="match status" value="1"/>
</dbReference>
<dbReference type="InterPro" id="IPR005591">
    <property type="entry name" value="NapB"/>
</dbReference>
<organism evidence="18 19">
    <name type="scientific">Marinimicrobium koreense</name>
    <dbReference type="NCBI Taxonomy" id="306545"/>
    <lineage>
        <taxon>Bacteria</taxon>
        <taxon>Pseudomonadati</taxon>
        <taxon>Pseudomonadota</taxon>
        <taxon>Gammaproteobacteria</taxon>
        <taxon>Cellvibrionales</taxon>
        <taxon>Cellvibrionaceae</taxon>
        <taxon>Marinimicrobium</taxon>
    </lineage>
</organism>
<comment type="caution">
    <text evidence="18">The sequence shown here is derived from an EMBL/GenBank/DDBJ whole genome shotgun (WGS) entry which is preliminary data.</text>
</comment>
<evidence type="ECO:0000256" key="3">
    <source>
        <dbReference type="ARBA" id="ARBA00007368"/>
    </source>
</evidence>
<proteinExistence type="inferred from homology"/>
<gene>
    <name evidence="18" type="ORF">EDC38_2311</name>
</gene>
<keyword evidence="8 17" id="KW-0732">Signal</keyword>
<feature type="binding site" description="axial binding residue" evidence="15">
    <location>
        <position position="72"/>
    </location>
    <ligand>
        <name>heme c</name>
        <dbReference type="ChEBI" id="CHEBI:61717"/>
        <label>1</label>
    </ligand>
    <ligandPart>
        <name>Fe</name>
        <dbReference type="ChEBI" id="CHEBI:18248"/>
    </ligandPart>
</feature>
<comment type="similarity">
    <text evidence="3 13">Belongs to the NapB family.</text>
</comment>
<evidence type="ECO:0000256" key="11">
    <source>
        <dbReference type="ARBA" id="ARBA00023004"/>
    </source>
</evidence>
<evidence type="ECO:0000256" key="4">
    <source>
        <dbReference type="ARBA" id="ARBA00013773"/>
    </source>
</evidence>
<dbReference type="PANTHER" id="PTHR38604:SF1">
    <property type="entry name" value="PERIPLASMIC NITRATE REDUCTASE, ELECTRON TRANSFER SUBUNIT"/>
    <property type="match status" value="1"/>
</dbReference>
<keyword evidence="5 13" id="KW-0813">Transport</keyword>
<keyword evidence="6 14" id="KW-0349">Heme</keyword>
<dbReference type="Pfam" id="PF03892">
    <property type="entry name" value="NapB"/>
    <property type="match status" value="1"/>
</dbReference>
<dbReference type="GO" id="GO:0042597">
    <property type="term" value="C:periplasmic space"/>
    <property type="evidence" value="ECO:0007669"/>
    <property type="project" value="UniProtKB-SubCell"/>
</dbReference>
<sequence>MIKLIRRSILMAGLVMPLIASGEPPQEVPAPDGVRQGGTLSQTAEAPPLANVRSSMRRPTRNYPEQPPMIPHTIRGYQVDTNFNQCLSCHSRSATEVSGAPMVSITHFVDRDGQTLASVSPRRYFCVQCHVPQHDIDPVKVSTFKGVDQVLEDIIKRGE</sequence>
<feature type="binding site" description="axial binding residue" evidence="15">
    <location>
        <position position="130"/>
    </location>
    <ligand>
        <name>heme c</name>
        <dbReference type="ChEBI" id="CHEBI:61717"/>
        <label>2</label>
    </ligand>
    <ligandPart>
        <name>Fe</name>
        <dbReference type="ChEBI" id="CHEBI:18248"/>
    </ligandPart>
</feature>
<dbReference type="GO" id="GO:0046872">
    <property type="term" value="F:metal ion binding"/>
    <property type="evidence" value="ECO:0007669"/>
    <property type="project" value="UniProtKB-KW"/>
</dbReference>
<dbReference type="FunFam" id="1.10.1130.10:FF:000001">
    <property type="entry name" value="Periplasmic nitrate reductase, electron transfer subunit"/>
    <property type="match status" value="1"/>
</dbReference>
<evidence type="ECO:0000256" key="1">
    <source>
        <dbReference type="ARBA" id="ARBA00002599"/>
    </source>
</evidence>
<evidence type="ECO:0000256" key="17">
    <source>
        <dbReference type="SAM" id="SignalP"/>
    </source>
</evidence>
<reference evidence="18 19" key="1">
    <citation type="submission" date="2018-11" db="EMBL/GenBank/DDBJ databases">
        <title>Genomic Encyclopedia of Type Strains, Phase IV (KMG-IV): sequencing the most valuable type-strain genomes for metagenomic binning, comparative biology and taxonomic classification.</title>
        <authorList>
            <person name="Goeker M."/>
        </authorList>
    </citation>
    <scope>NUCLEOTIDE SEQUENCE [LARGE SCALE GENOMIC DNA]</scope>
    <source>
        <strain evidence="18 19">DSM 16974</strain>
    </source>
</reference>
<dbReference type="GO" id="GO:0009061">
    <property type="term" value="P:anaerobic respiration"/>
    <property type="evidence" value="ECO:0007669"/>
    <property type="project" value="InterPro"/>
</dbReference>
<evidence type="ECO:0000313" key="19">
    <source>
        <dbReference type="Proteomes" id="UP000273643"/>
    </source>
</evidence>
<evidence type="ECO:0000256" key="14">
    <source>
        <dbReference type="PIRSR" id="PIRSR006105-1"/>
    </source>
</evidence>
<dbReference type="SUPFAM" id="SSF48695">
    <property type="entry name" value="Multiheme cytochromes"/>
    <property type="match status" value="1"/>
</dbReference>
<evidence type="ECO:0000256" key="13">
    <source>
        <dbReference type="PIRNR" id="PIRNR006105"/>
    </source>
</evidence>
<keyword evidence="19" id="KW-1185">Reference proteome</keyword>
<accession>A0A3N1NZR1</accession>
<feature type="region of interest" description="Disordered" evidence="16">
    <location>
        <begin position="26"/>
        <end position="69"/>
    </location>
</feature>
<protein>
    <recommendedName>
        <fullName evidence="4 13">Periplasmic nitrate reductase, electron transfer subunit</fullName>
    </recommendedName>
    <alternativeName>
        <fullName evidence="12 13">Diheme cytochrome c NapB</fullName>
    </alternativeName>
</protein>
<evidence type="ECO:0000313" key="18">
    <source>
        <dbReference type="EMBL" id="ROQ21685.1"/>
    </source>
</evidence>
<evidence type="ECO:0000256" key="16">
    <source>
        <dbReference type="SAM" id="MobiDB-lite"/>
    </source>
</evidence>
<keyword evidence="11 15" id="KW-0408">Iron</keyword>
<feature type="binding site" description="covalent" evidence="14">
    <location>
        <position position="126"/>
    </location>
    <ligand>
        <name>heme c</name>
        <dbReference type="ChEBI" id="CHEBI:61717"/>
        <label>2</label>
    </ligand>
</feature>
<evidence type="ECO:0000256" key="2">
    <source>
        <dbReference type="ARBA" id="ARBA00004418"/>
    </source>
</evidence>
<dbReference type="RefSeq" id="WP_123638631.1">
    <property type="nucleotide sequence ID" value="NZ_JBHYFO010000016.1"/>
</dbReference>
<feature type="signal peptide" evidence="17">
    <location>
        <begin position="1"/>
        <end position="22"/>
    </location>
</feature>
<name>A0A3N1NZR1_9GAMM</name>
<feature type="binding site" description="axial binding residue" evidence="15">
    <location>
        <position position="107"/>
    </location>
    <ligand>
        <name>heme c</name>
        <dbReference type="ChEBI" id="CHEBI:61717"/>
        <label>2</label>
    </ligand>
    <ligandPart>
        <name>Fe</name>
        <dbReference type="ChEBI" id="CHEBI:18248"/>
    </ligandPart>
</feature>
<evidence type="ECO:0000256" key="15">
    <source>
        <dbReference type="PIRSR" id="PIRSR006105-2"/>
    </source>
</evidence>
<comment type="PTM">
    <text evidence="14">Binds 2 heme C groups per subunit.</text>
</comment>
<feature type="binding site" description="axial binding residue" evidence="15">
    <location>
        <position position="90"/>
    </location>
    <ligand>
        <name>heme c</name>
        <dbReference type="ChEBI" id="CHEBI:61717"/>
        <label>1</label>
    </ligand>
    <ligandPart>
        <name>Fe</name>
        <dbReference type="ChEBI" id="CHEBI:18248"/>
    </ligandPart>
</feature>
<dbReference type="OrthoDB" id="13290at2"/>
<keyword evidence="10 13" id="KW-0249">Electron transport</keyword>
<feature type="binding site" description="covalent" evidence="14">
    <location>
        <position position="89"/>
    </location>
    <ligand>
        <name>heme c</name>
        <dbReference type="ChEBI" id="CHEBI:61717"/>
        <label>1</label>
    </ligand>
</feature>
<comment type="subunit">
    <text evidence="13">Component of the periplasmic nitrate reductase NapAB complex composed of NapA and NapB.</text>
</comment>
<feature type="binding site" description="covalent" evidence="14">
    <location>
        <position position="86"/>
    </location>
    <ligand>
        <name>heme c</name>
        <dbReference type="ChEBI" id="CHEBI:61717"/>
        <label>1</label>
    </ligand>
</feature>
<dbReference type="PIRSF" id="PIRSF006105">
    <property type="entry name" value="NapB"/>
    <property type="match status" value="1"/>
</dbReference>
<dbReference type="InterPro" id="IPR036280">
    <property type="entry name" value="Multihaem_cyt_sf"/>
</dbReference>
<evidence type="ECO:0000256" key="6">
    <source>
        <dbReference type="ARBA" id="ARBA00022617"/>
    </source>
</evidence>
<dbReference type="EMBL" id="RJUK01000001">
    <property type="protein sequence ID" value="ROQ21685.1"/>
    <property type="molecule type" value="Genomic_DNA"/>
</dbReference>
<dbReference type="Proteomes" id="UP000273643">
    <property type="component" value="Unassembled WGS sequence"/>
</dbReference>
<feature type="chain" id="PRO_5018165247" description="Periplasmic nitrate reductase, electron transfer subunit" evidence="17">
    <location>
        <begin position="23"/>
        <end position="159"/>
    </location>
</feature>
<evidence type="ECO:0000256" key="8">
    <source>
        <dbReference type="ARBA" id="ARBA00022729"/>
    </source>
</evidence>
<evidence type="ECO:0000256" key="12">
    <source>
        <dbReference type="ARBA" id="ARBA00031832"/>
    </source>
</evidence>
<evidence type="ECO:0000256" key="5">
    <source>
        <dbReference type="ARBA" id="ARBA00022448"/>
    </source>
</evidence>
<keyword evidence="9 13" id="KW-0574">Periplasm</keyword>
<evidence type="ECO:0000256" key="10">
    <source>
        <dbReference type="ARBA" id="ARBA00022982"/>
    </source>
</evidence>
<comment type="function">
    <text evidence="1">Electron transfer subunit of the periplasmic nitrate reductase complex NapAB. Receives electrons from the membrane-anchored tetraheme c-type NapC protein and transfers these to NapA subunit, thus allowing electron flow between membrane and periplasm. Essential for periplasmic nitrate reduction with nitrate as the terminal electron acceptor.</text>
</comment>
<feature type="binding site" description="covalent" evidence="14">
    <location>
        <position position="129"/>
    </location>
    <ligand>
        <name>heme c</name>
        <dbReference type="ChEBI" id="CHEBI:61717"/>
        <label>2</label>
    </ligand>
</feature>
<evidence type="ECO:0000256" key="9">
    <source>
        <dbReference type="ARBA" id="ARBA00022764"/>
    </source>
</evidence>
<dbReference type="PANTHER" id="PTHR38604">
    <property type="entry name" value="PERIPLASMIC NITRATE REDUCTASE, ELECTRON TRANSFER SUBUNIT"/>
    <property type="match status" value="1"/>
</dbReference>
<dbReference type="AlphaFoldDB" id="A0A3N1NZR1"/>
<evidence type="ECO:0000256" key="7">
    <source>
        <dbReference type="ARBA" id="ARBA00022723"/>
    </source>
</evidence>
<keyword evidence="7 15" id="KW-0479">Metal-binding</keyword>
<comment type="subcellular location">
    <subcellularLocation>
        <location evidence="2 13">Periplasm</location>
    </subcellularLocation>
</comment>